<gene>
    <name evidence="2" type="primary">lytA</name>
    <name evidence="2" type="ORF">MUS_3907</name>
</gene>
<organism evidence="2 3">
    <name type="scientific">Bacillus amyloliquefaciens (strain Y2)</name>
    <name type="common">Bacillus amyloliquefaciens subsp. plantarum (strain B9601-Y2)</name>
    <dbReference type="NCBI Taxonomy" id="1155777"/>
    <lineage>
        <taxon>Bacteria</taxon>
        <taxon>Bacillati</taxon>
        <taxon>Bacillota</taxon>
        <taxon>Bacilli</taxon>
        <taxon>Bacillales</taxon>
        <taxon>Bacillaceae</taxon>
        <taxon>Bacillus</taxon>
        <taxon>Bacillus amyloliquefaciens group</taxon>
    </lineage>
</organism>
<dbReference type="EMBL" id="CP003332">
    <property type="protein sequence ID" value="AFJ63763.1"/>
    <property type="molecule type" value="Genomic_DNA"/>
</dbReference>
<evidence type="ECO:0000313" key="2">
    <source>
        <dbReference type="EMBL" id="AFJ63763.1"/>
    </source>
</evidence>
<evidence type="ECO:0000313" key="3">
    <source>
        <dbReference type="Proteomes" id="UP000002878"/>
    </source>
</evidence>
<dbReference type="HOGENOM" id="CLU_143984_0_0_9"/>
<protein>
    <submittedName>
        <fullName evidence="2">Membrane-bound protein</fullName>
    </submittedName>
</protein>
<evidence type="ECO:0000256" key="1">
    <source>
        <dbReference type="SAM" id="SignalP"/>
    </source>
</evidence>
<dbReference type="PROSITE" id="PS51257">
    <property type="entry name" value="PROKAR_LIPOPROTEIN"/>
    <property type="match status" value="1"/>
</dbReference>
<feature type="signal peptide" evidence="1">
    <location>
        <begin position="1"/>
        <end position="22"/>
    </location>
</feature>
<sequence>MKKMKKTIAASFLILLFSVVLAACGTADQSKKGSGSAENQAQKETAYYVGMADTHTIEVKVDDQPVSFEFSDDFSDVLNKFSENDKVSITYFTNDKGQKEIKEIEKEK</sequence>
<accession>I2CAT9</accession>
<feature type="chain" id="PRO_5003656153" evidence="1">
    <location>
        <begin position="23"/>
        <end position="108"/>
    </location>
</feature>
<dbReference type="KEGG" id="bqy:MUS_3907"/>
<dbReference type="Proteomes" id="UP000002878">
    <property type="component" value="Chromosome"/>
</dbReference>
<reference evidence="2 3" key="1">
    <citation type="journal article" date="2012" name="J. Biotechnol.">
        <title>Genome sequence of the plant growth promoting strain Bacillus amyloliquefaciens subsp. plantarum B9601-Y2 and expression of mersacidin and other secondary metabolites.</title>
        <authorList>
            <person name="He P."/>
            <person name="Hao K."/>
            <person name="Blom J."/>
            <person name="Ruckert C."/>
            <person name="Vater J."/>
            <person name="Mao Z."/>
            <person name="Wu Y."/>
            <person name="Hou M."/>
            <person name="He P."/>
            <person name="He Y."/>
            <person name="Borriss R."/>
        </authorList>
    </citation>
    <scope>NUCLEOTIDE SEQUENCE [LARGE SCALE GENOMIC DNA]</scope>
    <source>
        <strain evidence="2">Y2</strain>
    </source>
</reference>
<dbReference type="AlphaFoldDB" id="I2CAT9"/>
<name>I2CAT9_BACAY</name>
<dbReference type="PATRIC" id="fig|1126211.3.peg.3718"/>
<proteinExistence type="predicted"/>
<keyword evidence="1" id="KW-0732">Signal</keyword>